<organism evidence="1">
    <name type="scientific">Titanophycus setchellii</name>
    <dbReference type="NCBI Taxonomy" id="940129"/>
    <lineage>
        <taxon>Eukaryota</taxon>
        <taxon>Rhodophyta</taxon>
        <taxon>Florideophyceae</taxon>
        <taxon>Nemaliophycidae</taxon>
        <taxon>Nemaliales</taxon>
        <taxon>Liagoraceae</taxon>
        <taxon>Titanophycus</taxon>
    </lineage>
</organism>
<accession>A0A1G4NYI2</accession>
<dbReference type="EMBL" id="LT622874">
    <property type="protein sequence ID" value="SCW23576.1"/>
    <property type="molecule type" value="Genomic_DNA"/>
</dbReference>
<dbReference type="GeneID" id="29999584"/>
<keyword evidence="1" id="KW-0934">Plastid</keyword>
<geneLocation type="chloroplast" evidence="1"/>
<protein>
    <submittedName>
        <fullName evidence="1">Conserved_ORF_3 protein</fullName>
    </submittedName>
</protein>
<sequence length="372" mass="44781">MPVIIQDLYTESLIITKVLNNRRQHSLFFLQKKIYQASQECNTVLVHSLQKLLISLTSIRGLAADIQKTNLDIIDQRKNTLDVVKPLGINDTDELLILWCLEAEWKPKIKICYKLRYQINHITKWSHIYICNPTSLQNIDKQYILSKMQSMKWIYQKIRCYLDKQYFIQERTKVPLKYKNTIQFKLVDLLYMILTLGIDWNYYRQKLSYMIDKKTIDFCLFSDIYIFNTKDHYDTLNKEILKKFLYNIGILTFRFLETDCLCKTLTKIKHIQNNHKRNSLNELMLSIKSLLYSKNNLGYYRIRLHMPIKVITNQVSKLISTWTAYHYRFKDYICTIRLYEDIFYVLKSWAKKNKKQMNYKIIKTSLRSLLSN</sequence>
<proteinExistence type="predicted"/>
<gene>
    <name evidence="1" type="primary">conserved_ORF_3</name>
    <name evidence="1" type="ORF">J0604_100</name>
</gene>
<reference evidence="1" key="2">
    <citation type="submission" date="2016-10" db="EMBL/GenBank/DDBJ databases">
        <authorList>
            <person name="de Groot N.N."/>
        </authorList>
    </citation>
    <scope>NUCLEOTIDE SEQUENCE</scope>
    <source>
        <strain evidence="1">J.0604</strain>
    </source>
</reference>
<dbReference type="AlphaFoldDB" id="A0A1G4NYI2"/>
<keyword evidence="1" id="KW-0150">Chloroplast</keyword>
<dbReference type="RefSeq" id="YP_009315121.1">
    <property type="nucleotide sequence ID" value="NC_031665.1"/>
</dbReference>
<evidence type="ECO:0000313" key="1">
    <source>
        <dbReference type="EMBL" id="SCW23576.1"/>
    </source>
</evidence>
<reference evidence="1" key="1">
    <citation type="submission" date="2016-10" db="EMBL/GenBank/DDBJ databases">
        <title>Chloroplast genomes as a tool to resolve red algal phylogenies: a case study in the Nemaliales.</title>
        <authorList>
            <person name="Costa J.F."/>
            <person name="Lin S.M."/>
            <person name="Macaya E.C."/>
            <person name="Fernandez-Garcia C."/>
            <person name="Verbruggen H."/>
        </authorList>
    </citation>
    <scope>NUCLEOTIDE SEQUENCE</scope>
    <source>
        <strain evidence="1">J.0604</strain>
    </source>
</reference>
<name>A0A1G4NYI2_9FLOR</name>